<evidence type="ECO:0000313" key="1">
    <source>
        <dbReference type="EMBL" id="ABC29868.1"/>
    </source>
</evidence>
<protein>
    <submittedName>
        <fullName evidence="1">Uncharacterized protein</fullName>
    </submittedName>
</protein>
<dbReference type="KEGG" id="hch:HCH_03101"/>
<dbReference type="OrthoDB" id="9021830at2"/>
<sequence>MWSELERVMGSLRNATPLYTTPYFVDIPGSTSKGQRAIKIVASESPFRFNFVLGDGANSRTVQWLPWEEGGVTKLKLNRDSADYWFVTAALSGCSVGFDRNRGEVFHLNGGYSDIPADLRQTSDFLCPLQSATGVTLDAWAEGAGVRSNANSNITQYGSIRRKDAVPARPARTTGPAFMRRARPAEPAKYMTDIARATVIGRVSGGTLTLAYQDISEQGKQLYPWYEITTAVLA</sequence>
<dbReference type="AlphaFoldDB" id="Q2SHK6"/>
<keyword evidence="2" id="KW-1185">Reference proteome</keyword>
<proteinExistence type="predicted"/>
<accession>Q2SHK6</accession>
<gene>
    <name evidence="1" type="ordered locus">HCH_03101</name>
</gene>
<name>Q2SHK6_HAHCH</name>
<organism evidence="1 2">
    <name type="scientific">Hahella chejuensis (strain KCTC 2396)</name>
    <dbReference type="NCBI Taxonomy" id="349521"/>
    <lineage>
        <taxon>Bacteria</taxon>
        <taxon>Pseudomonadati</taxon>
        <taxon>Pseudomonadota</taxon>
        <taxon>Gammaproteobacteria</taxon>
        <taxon>Oceanospirillales</taxon>
        <taxon>Hahellaceae</taxon>
        <taxon>Hahella</taxon>
    </lineage>
</organism>
<dbReference type="RefSeq" id="WP_011396937.1">
    <property type="nucleotide sequence ID" value="NC_007645.1"/>
</dbReference>
<reference evidence="1 2" key="1">
    <citation type="journal article" date="2005" name="Nucleic Acids Res.">
        <title>Genomic blueprint of Hahella chejuensis, a marine microbe producing an algicidal agent.</title>
        <authorList>
            <person name="Jeong H."/>
            <person name="Yim J.H."/>
            <person name="Lee C."/>
            <person name="Choi S.-H."/>
            <person name="Park Y.K."/>
            <person name="Yoon S.H."/>
            <person name="Hur C.-G."/>
            <person name="Kang H.-Y."/>
            <person name="Kim D."/>
            <person name="Lee H.H."/>
            <person name="Park K.H."/>
            <person name="Park S.-H."/>
            <person name="Park H.-S."/>
            <person name="Lee H.K."/>
            <person name="Oh T.K."/>
            <person name="Kim J.F."/>
        </authorList>
    </citation>
    <scope>NUCLEOTIDE SEQUENCE [LARGE SCALE GENOMIC DNA]</scope>
    <source>
        <strain evidence="1 2">KCTC 2396</strain>
    </source>
</reference>
<evidence type="ECO:0000313" key="2">
    <source>
        <dbReference type="Proteomes" id="UP000000238"/>
    </source>
</evidence>
<dbReference type="HOGENOM" id="CLU_1183710_0_0_6"/>
<dbReference type="Proteomes" id="UP000000238">
    <property type="component" value="Chromosome"/>
</dbReference>
<dbReference type="EMBL" id="CP000155">
    <property type="protein sequence ID" value="ABC29868.1"/>
    <property type="molecule type" value="Genomic_DNA"/>
</dbReference>